<dbReference type="Pfam" id="PF02578">
    <property type="entry name" value="Cu-oxidase_4"/>
    <property type="match status" value="1"/>
</dbReference>
<accession>A0A5D3FKS0</accession>
<dbReference type="InterPro" id="IPR011324">
    <property type="entry name" value="Cytotoxic_necrot_fac-like_cat"/>
</dbReference>
<evidence type="ECO:0000256" key="2">
    <source>
        <dbReference type="ARBA" id="ARBA00007353"/>
    </source>
</evidence>
<dbReference type="CDD" id="cd16833">
    <property type="entry name" value="YfiH"/>
    <property type="match status" value="1"/>
</dbReference>
<dbReference type="GO" id="GO:0005507">
    <property type="term" value="F:copper ion binding"/>
    <property type="evidence" value="ECO:0007669"/>
    <property type="project" value="TreeGrafter"/>
</dbReference>
<comment type="catalytic activity">
    <reaction evidence="7">
        <text>adenosine + H2O + H(+) = inosine + NH4(+)</text>
        <dbReference type="Rhea" id="RHEA:24408"/>
        <dbReference type="ChEBI" id="CHEBI:15377"/>
        <dbReference type="ChEBI" id="CHEBI:15378"/>
        <dbReference type="ChEBI" id="CHEBI:16335"/>
        <dbReference type="ChEBI" id="CHEBI:17596"/>
        <dbReference type="ChEBI" id="CHEBI:28938"/>
        <dbReference type="EC" id="3.5.4.4"/>
    </reaction>
    <physiologicalReaction direction="left-to-right" evidence="7">
        <dbReference type="Rhea" id="RHEA:24409"/>
    </physiologicalReaction>
</comment>
<comment type="catalytic activity">
    <reaction evidence="8">
        <text>adenosine + phosphate = alpha-D-ribose 1-phosphate + adenine</text>
        <dbReference type="Rhea" id="RHEA:27642"/>
        <dbReference type="ChEBI" id="CHEBI:16335"/>
        <dbReference type="ChEBI" id="CHEBI:16708"/>
        <dbReference type="ChEBI" id="CHEBI:43474"/>
        <dbReference type="ChEBI" id="CHEBI:57720"/>
        <dbReference type="EC" id="2.4.2.1"/>
    </reaction>
    <physiologicalReaction direction="left-to-right" evidence="8">
        <dbReference type="Rhea" id="RHEA:27643"/>
    </physiologicalReaction>
</comment>
<dbReference type="AlphaFoldDB" id="A0A5D3FKS0"/>
<dbReference type="RefSeq" id="WP_027326370.1">
    <property type="nucleotide sequence ID" value="NZ_CAMBON010000014.1"/>
</dbReference>
<evidence type="ECO:0000256" key="7">
    <source>
        <dbReference type="ARBA" id="ARBA00047989"/>
    </source>
</evidence>
<dbReference type="PANTHER" id="PTHR30616:SF2">
    <property type="entry name" value="PURINE NUCLEOSIDE PHOSPHORYLASE LACC1"/>
    <property type="match status" value="1"/>
</dbReference>
<reference evidence="11 12" key="1">
    <citation type="submission" date="2019-07" db="EMBL/GenBank/DDBJ databases">
        <title>Draft Genome Sequences of Bacteroides pyogenes Strains Isolated from the Uterus Holstein Dairy Cows with Metritis.</title>
        <authorList>
            <person name="Cunha F."/>
            <person name="Galvao K.N."/>
            <person name="Jeon S.J."/>
            <person name="Jeong K.C."/>
        </authorList>
    </citation>
    <scope>NUCLEOTIDE SEQUENCE [LARGE SCALE GENOMIC DNA]</scope>
    <source>
        <strain evidence="11 12">KG-31</strain>
    </source>
</reference>
<comment type="catalytic activity">
    <reaction evidence="9">
        <text>S-methyl-5'-thioadenosine + phosphate = 5-(methylsulfanyl)-alpha-D-ribose 1-phosphate + adenine</text>
        <dbReference type="Rhea" id="RHEA:11852"/>
        <dbReference type="ChEBI" id="CHEBI:16708"/>
        <dbReference type="ChEBI" id="CHEBI:17509"/>
        <dbReference type="ChEBI" id="CHEBI:43474"/>
        <dbReference type="ChEBI" id="CHEBI:58533"/>
        <dbReference type="EC" id="2.4.2.28"/>
    </reaction>
    <physiologicalReaction direction="left-to-right" evidence="9">
        <dbReference type="Rhea" id="RHEA:11853"/>
    </physiologicalReaction>
</comment>
<evidence type="ECO:0000256" key="5">
    <source>
        <dbReference type="ARBA" id="ARBA00022801"/>
    </source>
</evidence>
<dbReference type="Proteomes" id="UP000324383">
    <property type="component" value="Unassembled WGS sequence"/>
</dbReference>
<dbReference type="PANTHER" id="PTHR30616">
    <property type="entry name" value="UNCHARACTERIZED PROTEIN YFIH"/>
    <property type="match status" value="1"/>
</dbReference>
<dbReference type="SUPFAM" id="SSF64438">
    <property type="entry name" value="CNF1/YfiH-like putative cysteine hydrolases"/>
    <property type="match status" value="1"/>
</dbReference>
<dbReference type="NCBIfam" id="TIGR00726">
    <property type="entry name" value="peptidoglycan editing factor PgeF"/>
    <property type="match status" value="1"/>
</dbReference>
<keyword evidence="12" id="KW-1185">Reference proteome</keyword>
<comment type="similarity">
    <text evidence="2 10">Belongs to the purine nucleoside phosphorylase YfiH/LACC1 family.</text>
</comment>
<proteinExistence type="inferred from homology"/>
<comment type="caution">
    <text evidence="11">The sequence shown here is derived from an EMBL/GenBank/DDBJ whole genome shotgun (WGS) entry which is preliminary data.</text>
</comment>
<dbReference type="GeneID" id="99755657"/>
<protein>
    <recommendedName>
        <fullName evidence="10">Purine nucleoside phosphorylase</fullName>
    </recommendedName>
</protein>
<gene>
    <name evidence="11" type="primary">pgeF</name>
    <name evidence="11" type="ORF">FNJ60_08065</name>
</gene>
<keyword evidence="4" id="KW-0479">Metal-binding</keyword>
<evidence type="ECO:0000313" key="12">
    <source>
        <dbReference type="Proteomes" id="UP000324383"/>
    </source>
</evidence>
<keyword evidence="3" id="KW-0808">Transferase</keyword>
<evidence type="ECO:0000256" key="9">
    <source>
        <dbReference type="ARBA" id="ARBA00049893"/>
    </source>
</evidence>
<evidence type="ECO:0000256" key="6">
    <source>
        <dbReference type="ARBA" id="ARBA00022833"/>
    </source>
</evidence>
<organism evidence="11 12">
    <name type="scientific">Bacteroides pyogenes</name>
    <dbReference type="NCBI Taxonomy" id="310300"/>
    <lineage>
        <taxon>Bacteria</taxon>
        <taxon>Pseudomonadati</taxon>
        <taxon>Bacteroidota</taxon>
        <taxon>Bacteroidia</taxon>
        <taxon>Bacteroidales</taxon>
        <taxon>Bacteroidaceae</taxon>
        <taxon>Bacteroides</taxon>
    </lineage>
</organism>
<dbReference type="Gene3D" id="3.60.140.10">
    <property type="entry name" value="CNF1/YfiH-like putative cysteine hydrolases"/>
    <property type="match status" value="1"/>
</dbReference>
<evidence type="ECO:0000256" key="10">
    <source>
        <dbReference type="RuleBase" id="RU361274"/>
    </source>
</evidence>
<comment type="catalytic activity">
    <reaction evidence="1">
        <text>inosine + phosphate = alpha-D-ribose 1-phosphate + hypoxanthine</text>
        <dbReference type="Rhea" id="RHEA:27646"/>
        <dbReference type="ChEBI" id="CHEBI:17368"/>
        <dbReference type="ChEBI" id="CHEBI:17596"/>
        <dbReference type="ChEBI" id="CHEBI:43474"/>
        <dbReference type="ChEBI" id="CHEBI:57720"/>
        <dbReference type="EC" id="2.4.2.1"/>
    </reaction>
    <physiologicalReaction direction="left-to-right" evidence="1">
        <dbReference type="Rhea" id="RHEA:27647"/>
    </physiologicalReaction>
</comment>
<dbReference type="EMBL" id="VKLW01000015">
    <property type="protein sequence ID" value="TYK33531.1"/>
    <property type="molecule type" value="Genomic_DNA"/>
</dbReference>
<keyword evidence="5" id="KW-0378">Hydrolase</keyword>
<dbReference type="GO" id="GO:0017061">
    <property type="term" value="F:S-methyl-5-thioadenosine phosphorylase activity"/>
    <property type="evidence" value="ECO:0007669"/>
    <property type="project" value="UniProtKB-EC"/>
</dbReference>
<evidence type="ECO:0000256" key="4">
    <source>
        <dbReference type="ARBA" id="ARBA00022723"/>
    </source>
</evidence>
<dbReference type="InterPro" id="IPR003730">
    <property type="entry name" value="Cu_polyphenol_OxRdtase"/>
</dbReference>
<sequence length="280" mass="31734">MIPLTKDKRMLGFRLLSACPDISHFVTTRYGGCGEGAYGTFNCSPFCGDDEENVRKNQRLLLDALPVQPAELVIPRQVHGSTCMVISDRYHFASPDEKKEMLEGVDALITVLPGYCLCVSTADCVPVMLYHKKKNLVGIIHAGWRGTLESITFWTLTALKENYDLYPEDFIACIGPSISLESYEVGEEVYEAFRKKNFNLDSIFVWNKPTRKHHLDLWRANELQLLEAGVPIAQIEVAGICTYIRHEEFFSARRLGIQSGRILSGIMLTKKTTYQMPRFI</sequence>
<evidence type="ECO:0000313" key="11">
    <source>
        <dbReference type="EMBL" id="TYK33531.1"/>
    </source>
</evidence>
<evidence type="ECO:0000256" key="3">
    <source>
        <dbReference type="ARBA" id="ARBA00022679"/>
    </source>
</evidence>
<evidence type="ECO:0000256" key="1">
    <source>
        <dbReference type="ARBA" id="ARBA00000553"/>
    </source>
</evidence>
<dbReference type="GO" id="GO:0016787">
    <property type="term" value="F:hydrolase activity"/>
    <property type="evidence" value="ECO:0007669"/>
    <property type="project" value="UniProtKB-KW"/>
</dbReference>
<keyword evidence="6" id="KW-0862">Zinc</keyword>
<evidence type="ECO:0000256" key="8">
    <source>
        <dbReference type="ARBA" id="ARBA00048968"/>
    </source>
</evidence>
<name>A0A5D3FKS0_9BACE</name>
<dbReference type="InterPro" id="IPR038371">
    <property type="entry name" value="Cu_polyphenol_OxRdtase_sf"/>
</dbReference>